<dbReference type="OrthoDB" id="1862723at2"/>
<dbReference type="AlphaFoldDB" id="A0A4R1RFQ1"/>
<evidence type="ECO:0000259" key="6">
    <source>
        <dbReference type="PROSITE" id="PS50111"/>
    </source>
</evidence>
<dbReference type="EMBL" id="SLUN01000018">
    <property type="protein sequence ID" value="TCL64773.1"/>
    <property type="molecule type" value="Genomic_DNA"/>
</dbReference>
<organism evidence="7 8">
    <name type="scientific">Hydrogenispora ethanolica</name>
    <dbReference type="NCBI Taxonomy" id="1082276"/>
    <lineage>
        <taxon>Bacteria</taxon>
        <taxon>Bacillati</taxon>
        <taxon>Bacillota</taxon>
        <taxon>Hydrogenispora</taxon>
    </lineage>
</organism>
<evidence type="ECO:0000313" key="8">
    <source>
        <dbReference type="Proteomes" id="UP000295008"/>
    </source>
</evidence>
<feature type="region of interest" description="Disordered" evidence="4">
    <location>
        <begin position="490"/>
        <end position="544"/>
    </location>
</feature>
<keyword evidence="3" id="KW-0807">Transducer</keyword>
<keyword evidence="5" id="KW-0472">Membrane</keyword>
<proteinExistence type="inferred from homology"/>
<keyword evidence="1" id="KW-0145">Chemotaxis</keyword>
<keyword evidence="5" id="KW-1133">Transmembrane helix</keyword>
<dbReference type="GO" id="GO:0006935">
    <property type="term" value="P:chemotaxis"/>
    <property type="evidence" value="ECO:0007669"/>
    <property type="project" value="UniProtKB-KW"/>
</dbReference>
<keyword evidence="5" id="KW-0812">Transmembrane</keyword>
<feature type="domain" description="Methyl-accepting transducer" evidence="6">
    <location>
        <begin position="230"/>
        <end position="459"/>
    </location>
</feature>
<evidence type="ECO:0000256" key="4">
    <source>
        <dbReference type="SAM" id="MobiDB-lite"/>
    </source>
</evidence>
<dbReference type="SMART" id="SM00283">
    <property type="entry name" value="MA"/>
    <property type="match status" value="1"/>
</dbReference>
<dbReference type="PRINTS" id="PR00260">
    <property type="entry name" value="CHEMTRNSDUCR"/>
</dbReference>
<dbReference type="InterPro" id="IPR051310">
    <property type="entry name" value="MCP_chemotaxis"/>
</dbReference>
<evidence type="ECO:0000313" key="7">
    <source>
        <dbReference type="EMBL" id="TCL64773.1"/>
    </source>
</evidence>
<protein>
    <submittedName>
        <fullName evidence="7">Methyl-accepting chemotaxis protein</fullName>
    </submittedName>
</protein>
<sequence>MLKRLKLSAKLILSFLLVSLITLVLGIIGWGGLQRVGENLNQISNNMLPSVQNLLTIESGMNSILAAERSMLIAPNRDEMEFQKNRMTTIWKRIEQCSKEYEPLISLKGERELWVALQSVWSIWKESHEQVVEQALLNTTASKQKALEISYTIARQNFLKSEEILAKLIAMNRQAAKNESSAADNQQRTTSIIIVISIALGLLLSLGLGYFLSTSISKSIKNSVDSLSESATQIAAASTQLSSTSQQLAEGSSEQAAAIQETSTTLEQTSSMVQQNSENTHQAGLLSKQTIEFAERGNHEMEQMMTSMNELKRSSDQIAKIIKVIDEIAFQTNILALNAAVEAARAGEAGMGFAVVAEEVRNLAQRSAQAAKDTAAIIENNIELAAKGVTVSERVQEALVSITQQAKKVNELMEEIVVASQEQSQGIMQVNKAIAQMETVTMSNAAGAEESASAAEELNAQVYNTREIVQQLKGLVDGLAAADAGYPTERLAAKPSLQRPKSGGNSAPGKMLQDTAEKNSFSKKTTQIVDPEQVIPLKDDLSDF</sequence>
<evidence type="ECO:0000256" key="1">
    <source>
        <dbReference type="ARBA" id="ARBA00022500"/>
    </source>
</evidence>
<evidence type="ECO:0000256" key="5">
    <source>
        <dbReference type="SAM" id="Phobius"/>
    </source>
</evidence>
<name>A0A4R1RFQ1_HYDET</name>
<dbReference type="RefSeq" id="WP_132015098.1">
    <property type="nucleotide sequence ID" value="NZ_SLUN01000018.1"/>
</dbReference>
<dbReference type="Pfam" id="PF00015">
    <property type="entry name" value="MCPsignal"/>
    <property type="match status" value="1"/>
</dbReference>
<dbReference type="PANTHER" id="PTHR43531:SF11">
    <property type="entry name" value="METHYL-ACCEPTING CHEMOTAXIS PROTEIN 3"/>
    <property type="match status" value="1"/>
</dbReference>
<dbReference type="Gene3D" id="1.10.287.950">
    <property type="entry name" value="Methyl-accepting chemotaxis protein"/>
    <property type="match status" value="1"/>
</dbReference>
<dbReference type="PROSITE" id="PS50111">
    <property type="entry name" value="CHEMOTAXIS_TRANSDUC_2"/>
    <property type="match status" value="1"/>
</dbReference>
<dbReference type="GO" id="GO:0005886">
    <property type="term" value="C:plasma membrane"/>
    <property type="evidence" value="ECO:0007669"/>
    <property type="project" value="TreeGrafter"/>
</dbReference>
<dbReference type="InterPro" id="IPR004089">
    <property type="entry name" value="MCPsignal_dom"/>
</dbReference>
<feature type="transmembrane region" description="Helical" evidence="5">
    <location>
        <begin position="192"/>
        <end position="212"/>
    </location>
</feature>
<dbReference type="InterPro" id="IPR024478">
    <property type="entry name" value="HlyB_4HB_MCP"/>
</dbReference>
<comment type="similarity">
    <text evidence="2">Belongs to the methyl-accepting chemotaxis (MCP) protein family.</text>
</comment>
<reference evidence="7 8" key="1">
    <citation type="submission" date="2019-03" db="EMBL/GenBank/DDBJ databases">
        <title>Genomic Encyclopedia of Type Strains, Phase IV (KMG-IV): sequencing the most valuable type-strain genomes for metagenomic binning, comparative biology and taxonomic classification.</title>
        <authorList>
            <person name="Goeker M."/>
        </authorList>
    </citation>
    <scope>NUCLEOTIDE SEQUENCE [LARGE SCALE GENOMIC DNA]</scope>
    <source>
        <strain evidence="7 8">LX-B</strain>
    </source>
</reference>
<dbReference type="PANTHER" id="PTHR43531">
    <property type="entry name" value="PROTEIN ICFG"/>
    <property type="match status" value="1"/>
</dbReference>
<accession>A0A4R1RFQ1</accession>
<dbReference type="SUPFAM" id="SSF58104">
    <property type="entry name" value="Methyl-accepting chemotaxis protein (MCP) signaling domain"/>
    <property type="match status" value="1"/>
</dbReference>
<dbReference type="GO" id="GO:0007165">
    <property type="term" value="P:signal transduction"/>
    <property type="evidence" value="ECO:0007669"/>
    <property type="project" value="UniProtKB-KW"/>
</dbReference>
<feature type="compositionally biased region" description="Polar residues" evidence="4">
    <location>
        <begin position="518"/>
        <end position="528"/>
    </location>
</feature>
<dbReference type="Proteomes" id="UP000295008">
    <property type="component" value="Unassembled WGS sequence"/>
</dbReference>
<dbReference type="CDD" id="cd11386">
    <property type="entry name" value="MCP_signal"/>
    <property type="match status" value="1"/>
</dbReference>
<gene>
    <name evidence="7" type="ORF">EDC14_101872</name>
</gene>
<dbReference type="InterPro" id="IPR004090">
    <property type="entry name" value="Chemotax_Me-accpt_rcpt"/>
</dbReference>
<keyword evidence="8" id="KW-1185">Reference proteome</keyword>
<comment type="caution">
    <text evidence="7">The sequence shown here is derived from an EMBL/GenBank/DDBJ whole genome shotgun (WGS) entry which is preliminary data.</text>
</comment>
<dbReference type="Pfam" id="PF12729">
    <property type="entry name" value="4HB_MCP_1"/>
    <property type="match status" value="1"/>
</dbReference>
<evidence type="ECO:0000256" key="2">
    <source>
        <dbReference type="ARBA" id="ARBA00029447"/>
    </source>
</evidence>
<evidence type="ECO:0000256" key="3">
    <source>
        <dbReference type="PROSITE-ProRule" id="PRU00284"/>
    </source>
</evidence>
<dbReference type="GO" id="GO:0004888">
    <property type="term" value="F:transmembrane signaling receptor activity"/>
    <property type="evidence" value="ECO:0007669"/>
    <property type="project" value="InterPro"/>
</dbReference>